<evidence type="ECO:0000313" key="4">
    <source>
        <dbReference type="Proteomes" id="UP000824890"/>
    </source>
</evidence>
<dbReference type="InterPro" id="IPR011990">
    <property type="entry name" value="TPR-like_helical_dom_sf"/>
</dbReference>
<dbReference type="InterPro" id="IPR046960">
    <property type="entry name" value="PPR_At4g14850-like_plant"/>
</dbReference>
<dbReference type="PROSITE" id="PS51375">
    <property type="entry name" value="PPR"/>
    <property type="match status" value="2"/>
</dbReference>
<proteinExistence type="predicted"/>
<reference evidence="3 4" key="1">
    <citation type="submission" date="2021-05" db="EMBL/GenBank/DDBJ databases">
        <title>Genome Assembly of Synthetic Allotetraploid Brassica napus Reveals Homoeologous Exchanges between Subgenomes.</title>
        <authorList>
            <person name="Davis J.T."/>
        </authorList>
    </citation>
    <scope>NUCLEOTIDE SEQUENCE [LARGE SCALE GENOMIC DNA]</scope>
    <source>
        <strain evidence="4">cv. Da-Ae</strain>
        <tissue evidence="3">Seedling</tissue>
    </source>
</reference>
<keyword evidence="4" id="KW-1185">Reference proteome</keyword>
<dbReference type="InterPro" id="IPR002885">
    <property type="entry name" value="PPR_rpt"/>
</dbReference>
<dbReference type="Gene3D" id="1.25.40.10">
    <property type="entry name" value="Tetratricopeptide repeat domain"/>
    <property type="match status" value="2"/>
</dbReference>
<comment type="caution">
    <text evidence="3">The sequence shown here is derived from an EMBL/GenBank/DDBJ whole genome shotgun (WGS) entry which is preliminary data.</text>
</comment>
<dbReference type="PANTHER" id="PTHR47926">
    <property type="entry name" value="PENTATRICOPEPTIDE REPEAT-CONTAINING PROTEIN"/>
    <property type="match status" value="1"/>
</dbReference>
<accession>A0ABQ7YMD1</accession>
<evidence type="ECO:0008006" key="5">
    <source>
        <dbReference type="Google" id="ProtNLM"/>
    </source>
</evidence>
<dbReference type="NCBIfam" id="TIGR00756">
    <property type="entry name" value="PPR"/>
    <property type="match status" value="2"/>
</dbReference>
<protein>
    <recommendedName>
        <fullName evidence="5">Pentatricopeptide repeat-containing protein</fullName>
    </recommendedName>
</protein>
<gene>
    <name evidence="3" type="ORF">HID58_076383</name>
</gene>
<sequence length="414" mass="46152">MLRLESNKLTVLLTSCCVYSMRSHVGSIASSNLWTNIVHALAQSGVINALHADVELVNNGDKSEDASVLVHLLRVSRNHGYVSLCRQLHGYVVKHGFVSESRLSNSLMRFYKGSDSLEDSHKVSDEMPEQDTISWNSLVSGYVQSGRLEEGLSLFLELHRSDVFPNEFSFTASLKCGSMDDAVLIFEHMKEKDTVYWNVIVASCSRNDKLEPRALVFPSDAKSRHCVRLDEYSLSIVLAAIAALAVVPWGSLIHSCALKLGLALGKNLIAWNAMISGYARTGDSTEAIKLFNRLKQERFLKPDRITFLNLLAVCSHCDVPLELTLGAMVQRGEIWQAKMVIQEFGFGFDGVAWRALLGACSAGKDLRAPKAVAAKMVVLGGVDEDEYVYIVMSNFYAYHERWREVSHIRKIMKD</sequence>
<organism evidence="3 4">
    <name type="scientific">Brassica napus</name>
    <name type="common">Rape</name>
    <dbReference type="NCBI Taxonomy" id="3708"/>
    <lineage>
        <taxon>Eukaryota</taxon>
        <taxon>Viridiplantae</taxon>
        <taxon>Streptophyta</taxon>
        <taxon>Embryophyta</taxon>
        <taxon>Tracheophyta</taxon>
        <taxon>Spermatophyta</taxon>
        <taxon>Magnoliopsida</taxon>
        <taxon>eudicotyledons</taxon>
        <taxon>Gunneridae</taxon>
        <taxon>Pentapetalae</taxon>
        <taxon>rosids</taxon>
        <taxon>malvids</taxon>
        <taxon>Brassicales</taxon>
        <taxon>Brassicaceae</taxon>
        <taxon>Brassiceae</taxon>
        <taxon>Brassica</taxon>
    </lineage>
</organism>
<dbReference type="Pfam" id="PF13041">
    <property type="entry name" value="PPR_2"/>
    <property type="match status" value="2"/>
</dbReference>
<evidence type="ECO:0000256" key="1">
    <source>
        <dbReference type="ARBA" id="ARBA00022737"/>
    </source>
</evidence>
<dbReference type="Proteomes" id="UP000824890">
    <property type="component" value="Unassembled WGS sequence"/>
</dbReference>
<evidence type="ECO:0000313" key="3">
    <source>
        <dbReference type="EMBL" id="KAH0869361.1"/>
    </source>
</evidence>
<name>A0ABQ7YMD1_BRANA</name>
<feature type="repeat" description="PPR" evidence="2">
    <location>
        <begin position="267"/>
        <end position="301"/>
    </location>
</feature>
<keyword evidence="1" id="KW-0677">Repeat</keyword>
<feature type="repeat" description="PPR" evidence="2">
    <location>
        <begin position="131"/>
        <end position="165"/>
    </location>
</feature>
<evidence type="ECO:0000256" key="2">
    <source>
        <dbReference type="PROSITE-ProRule" id="PRU00708"/>
    </source>
</evidence>
<dbReference type="Pfam" id="PF01535">
    <property type="entry name" value="PPR"/>
    <property type="match status" value="1"/>
</dbReference>
<dbReference type="EMBL" id="JAGKQM010000017">
    <property type="protein sequence ID" value="KAH0869361.1"/>
    <property type="molecule type" value="Genomic_DNA"/>
</dbReference>